<dbReference type="AlphaFoldDB" id="A0A1Q9CDB2"/>
<proteinExistence type="predicted"/>
<accession>A0A1Q9CDB2</accession>
<protein>
    <submittedName>
        <fullName evidence="1">Uncharacterized protein</fullName>
    </submittedName>
</protein>
<gene>
    <name evidence="1" type="ORF">AK812_SmicGene38610</name>
</gene>
<organism evidence="1 2">
    <name type="scientific">Symbiodinium microadriaticum</name>
    <name type="common">Dinoflagellate</name>
    <name type="synonym">Zooxanthella microadriatica</name>
    <dbReference type="NCBI Taxonomy" id="2951"/>
    <lineage>
        <taxon>Eukaryota</taxon>
        <taxon>Sar</taxon>
        <taxon>Alveolata</taxon>
        <taxon>Dinophyceae</taxon>
        <taxon>Suessiales</taxon>
        <taxon>Symbiodiniaceae</taxon>
        <taxon>Symbiodinium</taxon>
    </lineage>
</organism>
<evidence type="ECO:0000313" key="1">
    <source>
        <dbReference type="EMBL" id="OLP80919.1"/>
    </source>
</evidence>
<dbReference type="Proteomes" id="UP000186817">
    <property type="component" value="Unassembled WGS sequence"/>
</dbReference>
<reference evidence="1 2" key="1">
    <citation type="submission" date="2016-02" db="EMBL/GenBank/DDBJ databases">
        <title>Genome analysis of coral dinoflagellate symbionts highlights evolutionary adaptations to a symbiotic lifestyle.</title>
        <authorList>
            <person name="Aranda M."/>
            <person name="Li Y."/>
            <person name="Liew Y.J."/>
            <person name="Baumgarten S."/>
            <person name="Simakov O."/>
            <person name="Wilson M."/>
            <person name="Piel J."/>
            <person name="Ashoor H."/>
            <person name="Bougouffa S."/>
            <person name="Bajic V.B."/>
            <person name="Ryu T."/>
            <person name="Ravasi T."/>
            <person name="Bayer T."/>
            <person name="Micklem G."/>
            <person name="Kim H."/>
            <person name="Bhak J."/>
            <person name="Lajeunesse T.C."/>
            <person name="Voolstra C.R."/>
        </authorList>
    </citation>
    <scope>NUCLEOTIDE SEQUENCE [LARGE SCALE GENOMIC DNA]</scope>
    <source>
        <strain evidence="1 2">CCMP2467</strain>
    </source>
</reference>
<comment type="caution">
    <text evidence="1">The sequence shown here is derived from an EMBL/GenBank/DDBJ whole genome shotgun (WGS) entry which is preliminary data.</text>
</comment>
<sequence length="95" mass="10417">MHVIFRWREQCALVRRAVNDREKVQSQGDVKARGCSAAQVLAAQGSRALRAQEGVHAETHSVSTAENASAVLDRHNADEPGSFTRKYFKGFTCGS</sequence>
<evidence type="ECO:0000313" key="2">
    <source>
        <dbReference type="Proteomes" id="UP000186817"/>
    </source>
</evidence>
<dbReference type="EMBL" id="LSRX01001332">
    <property type="protein sequence ID" value="OLP80919.1"/>
    <property type="molecule type" value="Genomic_DNA"/>
</dbReference>
<dbReference type="OrthoDB" id="10678167at2759"/>
<keyword evidence="2" id="KW-1185">Reference proteome</keyword>
<name>A0A1Q9CDB2_SYMMI</name>